<dbReference type="PROSITE" id="PS00973">
    <property type="entry name" value="USP_2"/>
    <property type="match status" value="1"/>
</dbReference>
<dbReference type="GO" id="GO:0004843">
    <property type="term" value="F:cysteine-type deubiquitinase activity"/>
    <property type="evidence" value="ECO:0007669"/>
    <property type="project" value="UniProtKB-EC"/>
</dbReference>
<evidence type="ECO:0000259" key="8">
    <source>
        <dbReference type="PROSITE" id="PS50144"/>
    </source>
</evidence>
<dbReference type="SUPFAM" id="SSF54001">
    <property type="entry name" value="Cysteine proteinases"/>
    <property type="match status" value="1"/>
</dbReference>
<dbReference type="Gene3D" id="3.90.70.10">
    <property type="entry name" value="Cysteine proteinases"/>
    <property type="match status" value="1"/>
</dbReference>
<evidence type="ECO:0000313" key="10">
    <source>
        <dbReference type="EMBL" id="KAK9823704.1"/>
    </source>
</evidence>
<feature type="domain" description="MATH" evidence="8">
    <location>
        <begin position="54"/>
        <end position="178"/>
    </location>
</feature>
<dbReference type="PROSITE" id="PS00972">
    <property type="entry name" value="USP_1"/>
    <property type="match status" value="1"/>
</dbReference>
<dbReference type="InterPro" id="IPR002083">
    <property type="entry name" value="MATH/TRAF_dom"/>
</dbReference>
<evidence type="ECO:0000256" key="7">
    <source>
        <dbReference type="ARBA" id="ARBA00022807"/>
    </source>
</evidence>
<dbReference type="Gene3D" id="3.10.20.90">
    <property type="entry name" value="Phosphatidylinositol 3-kinase Catalytic Subunit, Chain A, domain 1"/>
    <property type="match status" value="2"/>
</dbReference>
<dbReference type="Pfam" id="PF14533">
    <property type="entry name" value="USP7_C2"/>
    <property type="match status" value="1"/>
</dbReference>
<evidence type="ECO:0000256" key="6">
    <source>
        <dbReference type="ARBA" id="ARBA00022801"/>
    </source>
</evidence>
<evidence type="ECO:0000256" key="5">
    <source>
        <dbReference type="ARBA" id="ARBA00022786"/>
    </source>
</evidence>
<keyword evidence="7" id="KW-0788">Thiol protease</keyword>
<reference evidence="10 11" key="1">
    <citation type="journal article" date="2024" name="Nat. Commun.">
        <title>Phylogenomics reveals the evolutionary origins of lichenization in chlorophyte algae.</title>
        <authorList>
            <person name="Puginier C."/>
            <person name="Libourel C."/>
            <person name="Otte J."/>
            <person name="Skaloud P."/>
            <person name="Haon M."/>
            <person name="Grisel S."/>
            <person name="Petersen M."/>
            <person name="Berrin J.G."/>
            <person name="Delaux P.M."/>
            <person name="Dal Grande F."/>
            <person name="Keller J."/>
        </authorList>
    </citation>
    <scope>NUCLEOTIDE SEQUENCE [LARGE SCALE GENOMIC DNA]</scope>
    <source>
        <strain evidence="10 11">SAG 2043</strain>
    </source>
</reference>
<comment type="catalytic activity">
    <reaction evidence="1">
        <text>Thiol-dependent hydrolysis of ester, thioester, amide, peptide and isopeptide bonds formed by the C-terminal Gly of ubiquitin (a 76-residue protein attached to proteins as an intracellular targeting signal).</text>
        <dbReference type="EC" id="3.4.19.12"/>
    </reaction>
</comment>
<dbReference type="GO" id="GO:0005634">
    <property type="term" value="C:nucleus"/>
    <property type="evidence" value="ECO:0007669"/>
    <property type="project" value="TreeGrafter"/>
</dbReference>
<evidence type="ECO:0000259" key="9">
    <source>
        <dbReference type="PROSITE" id="PS50235"/>
    </source>
</evidence>
<keyword evidence="4" id="KW-0645">Protease</keyword>
<dbReference type="CDD" id="cd00121">
    <property type="entry name" value="MATH"/>
    <property type="match status" value="1"/>
</dbReference>
<evidence type="ECO:0000256" key="2">
    <source>
        <dbReference type="ARBA" id="ARBA00009085"/>
    </source>
</evidence>
<dbReference type="InterPro" id="IPR024729">
    <property type="entry name" value="USP7_ICP0-binding_dom"/>
</dbReference>
<dbReference type="InterPro" id="IPR038765">
    <property type="entry name" value="Papain-like_cys_pep_sf"/>
</dbReference>
<proteinExistence type="inferred from homology"/>
<comment type="similarity">
    <text evidence="2">Belongs to the peptidase C19 family.</text>
</comment>
<dbReference type="Gene3D" id="2.60.210.10">
    <property type="entry name" value="Apoptosis, Tumor Necrosis Factor Receptor Associated Protein 2, Chain A"/>
    <property type="match status" value="1"/>
</dbReference>
<dbReference type="EMBL" id="JALJOR010000002">
    <property type="protein sequence ID" value="KAK9823704.1"/>
    <property type="molecule type" value="Genomic_DNA"/>
</dbReference>
<dbReference type="Pfam" id="PF00443">
    <property type="entry name" value="UCH"/>
    <property type="match status" value="1"/>
</dbReference>
<dbReference type="PROSITE" id="PS50144">
    <property type="entry name" value="MATH"/>
    <property type="match status" value="1"/>
</dbReference>
<evidence type="ECO:0000256" key="3">
    <source>
        <dbReference type="ARBA" id="ARBA00012759"/>
    </source>
</evidence>
<organism evidence="10 11">
    <name type="scientific">[Myrmecia] bisecta</name>
    <dbReference type="NCBI Taxonomy" id="41462"/>
    <lineage>
        <taxon>Eukaryota</taxon>
        <taxon>Viridiplantae</taxon>
        <taxon>Chlorophyta</taxon>
        <taxon>core chlorophytes</taxon>
        <taxon>Trebouxiophyceae</taxon>
        <taxon>Trebouxiales</taxon>
        <taxon>Trebouxiaceae</taxon>
        <taxon>Myrmecia</taxon>
    </lineage>
</organism>
<dbReference type="GO" id="GO:0031647">
    <property type="term" value="P:regulation of protein stability"/>
    <property type="evidence" value="ECO:0007669"/>
    <property type="project" value="TreeGrafter"/>
</dbReference>
<comment type="caution">
    <text evidence="10">The sequence shown here is derived from an EMBL/GenBank/DDBJ whole genome shotgun (WGS) entry which is preliminary data.</text>
</comment>
<dbReference type="EC" id="3.4.19.12" evidence="3"/>
<accession>A0AAW1QQB1</accession>
<dbReference type="InterPro" id="IPR018200">
    <property type="entry name" value="USP_CS"/>
</dbReference>
<name>A0AAW1QQB1_9CHLO</name>
<dbReference type="Pfam" id="PF22486">
    <property type="entry name" value="MATH_2"/>
    <property type="match status" value="1"/>
</dbReference>
<dbReference type="GO" id="GO:0016579">
    <property type="term" value="P:protein deubiquitination"/>
    <property type="evidence" value="ECO:0007669"/>
    <property type="project" value="InterPro"/>
</dbReference>
<gene>
    <name evidence="10" type="ORF">WJX72_004794</name>
</gene>
<dbReference type="GO" id="GO:0005829">
    <property type="term" value="C:cytosol"/>
    <property type="evidence" value="ECO:0007669"/>
    <property type="project" value="TreeGrafter"/>
</dbReference>
<dbReference type="Pfam" id="PF12436">
    <property type="entry name" value="USP7_ICP0_bdg"/>
    <property type="match status" value="1"/>
</dbReference>
<dbReference type="PANTHER" id="PTHR24006:SF644">
    <property type="entry name" value="UBIQUITIN CARBOXYL-TERMINAL HYDROLASE 7"/>
    <property type="match status" value="1"/>
</dbReference>
<dbReference type="InterPro" id="IPR029346">
    <property type="entry name" value="USP_C"/>
</dbReference>
<evidence type="ECO:0000313" key="11">
    <source>
        <dbReference type="Proteomes" id="UP001489004"/>
    </source>
</evidence>
<dbReference type="InterPro" id="IPR050164">
    <property type="entry name" value="Peptidase_C19"/>
</dbReference>
<evidence type="ECO:0000256" key="4">
    <source>
        <dbReference type="ARBA" id="ARBA00022670"/>
    </source>
</evidence>
<sequence length="1117" mass="129102">MADVGMAEADDLANNEPIMEALPQTDGEAEPMEGVTAITELVSPPTDPEPDPSLGEYNWEILNFSQLPGDKAFSPTFQIGGFPWRLLVFPRGNKLNYVSMYLDCSDELQPPGWSRRAAFKLTLINQLDPSKSVTKEAQHVFRESANDWGFTQFLPLQDLHDCARGFLVNDTMKLRVEVNVDRTDSIHYDSKKETGYVGLKNQGATCYMNSLLQTLYNINFFRQAVYHMPTTEDDEPAKSMPLALQSLFYKLQFGDTSVSTKDLTKSFGWDTQEAFMQHDVQELNRVLCEKLEEKMKATKVEGTINKLFEGHTHNFIECTDVDFKSTRRESFMDLQLDVKGSKDIYDSFDKYCEIEMLDGQNQYKAEGHGLQDARKGVLFDVLPPVLQLQLKRFEYDFQRDIMVKINDRYEFFDELDLDREDGKYLAPTADRSVRNKYRLHSVLVHSGGVHGGHYYAYIRPDGKQWLKFDDEKVTKEDKRKALDEQFGGEDENPAPAPGFNNPPTFKFTKYSNAYMLVYVRESDWGQVMCSVTEKDISDHVRLRLQAEADEKERRRKEKLEAHLFTIIKVARDEDMLEQIGSTRFFDLVDHDKVKQFRVRKQLLFSDFKAEVERQLGVPVDRQRYWLWAKRQNNTFRPNRVMQLEDDAKQVMEIKDGTYRNGVTDLRLYLEVPHAAQSPTSPLLPISKNEILLFFKFYDPLTETLRYAGRGFAHKTTKVADMFPMLRKMAGLPEDAPLEAYEEIKFEPNVMCDQLQPKTTLTTAQLEDGDIMCYQLALAPEDAAKLRHPRVKDFLEYVRNRQVVVFKKLDTPADEGIKLELSKVMTYDDVCRELAAALKLPDPQLLRLTQHNCYSQTPKPAPLKFRGLDSLVDMLVHYNQVTDILYYEVLDLPLPELERLKTLKVVFHNEKTEEVATHTVRLPKESVVGDVLAALALQLGPAVAARPLRLLEVFYCKIYKVFDPKEKIDTINDQYWTVRAEVVPEDELQLKVTERMIMVYHMQTDAHRNVSNFGDPFLLRIDEAETLADVRPRIQAKLGVSDEEIAKWKFAHVCTMRPPEYLADEDVLAQRWPQSSGHYPSGNDCPYLGLEHADAHPRRNYHQHNRLSQYERPVKIYN</sequence>
<dbReference type="AlphaFoldDB" id="A0AAW1QQB1"/>
<dbReference type="PROSITE" id="PS50235">
    <property type="entry name" value="USP_3"/>
    <property type="match status" value="1"/>
</dbReference>
<dbReference type="SMART" id="SM00061">
    <property type="entry name" value="MATH"/>
    <property type="match status" value="1"/>
</dbReference>
<dbReference type="InterPro" id="IPR028889">
    <property type="entry name" value="USP"/>
</dbReference>
<dbReference type="CDD" id="cd02659">
    <property type="entry name" value="peptidase_C19C"/>
    <property type="match status" value="1"/>
</dbReference>
<dbReference type="InterPro" id="IPR001394">
    <property type="entry name" value="Peptidase_C19_UCH"/>
</dbReference>
<dbReference type="InterPro" id="IPR008974">
    <property type="entry name" value="TRAF-like"/>
</dbReference>
<dbReference type="GO" id="GO:0006508">
    <property type="term" value="P:proteolysis"/>
    <property type="evidence" value="ECO:0007669"/>
    <property type="project" value="UniProtKB-KW"/>
</dbReference>
<keyword evidence="11" id="KW-1185">Reference proteome</keyword>
<feature type="domain" description="USP" evidence="9">
    <location>
        <begin position="197"/>
        <end position="521"/>
    </location>
</feature>
<dbReference type="PANTHER" id="PTHR24006">
    <property type="entry name" value="UBIQUITIN CARBOXYL-TERMINAL HYDROLASE"/>
    <property type="match status" value="1"/>
</dbReference>
<dbReference type="FunFam" id="3.90.70.10:FF:000044">
    <property type="entry name" value="Ubiquitin carboxyl-terminal hydrolase 13"/>
    <property type="match status" value="1"/>
</dbReference>
<dbReference type="SUPFAM" id="SSF49599">
    <property type="entry name" value="TRAF domain-like"/>
    <property type="match status" value="1"/>
</dbReference>
<keyword evidence="5" id="KW-0833">Ubl conjugation pathway</keyword>
<keyword evidence="6" id="KW-0378">Hydrolase</keyword>
<protein>
    <recommendedName>
        <fullName evidence="3">ubiquitinyl hydrolase 1</fullName>
        <ecNumber evidence="3">3.4.19.12</ecNumber>
    </recommendedName>
</protein>
<dbReference type="FunFam" id="3.10.20.90:FF:000050">
    <property type="entry name" value="Ubiquitin carboxyl-terminal hydrolase 13"/>
    <property type="match status" value="1"/>
</dbReference>
<evidence type="ECO:0000256" key="1">
    <source>
        <dbReference type="ARBA" id="ARBA00000707"/>
    </source>
</evidence>
<dbReference type="Proteomes" id="UP001489004">
    <property type="component" value="Unassembled WGS sequence"/>
</dbReference>